<comment type="pathway">
    <text evidence="1">Bacterial outer membrane biogenesis; LPS O-antigen biosynthesis.</text>
</comment>
<comment type="similarity">
    <text evidence="2">Belongs to the NAD(P)-dependent epimerase/dehydratase family.</text>
</comment>
<keyword evidence="5" id="KW-1185">Reference proteome</keyword>
<dbReference type="SUPFAM" id="SSF51735">
    <property type="entry name" value="NAD(P)-binding Rossmann-fold domains"/>
    <property type="match status" value="1"/>
</dbReference>
<dbReference type="Pfam" id="PF01370">
    <property type="entry name" value="Epimerase"/>
    <property type="match status" value="1"/>
</dbReference>
<proteinExistence type="inferred from homology"/>
<evidence type="ECO:0000259" key="3">
    <source>
        <dbReference type="Pfam" id="PF01370"/>
    </source>
</evidence>
<dbReference type="InterPro" id="IPR036291">
    <property type="entry name" value="NAD(P)-bd_dom_sf"/>
</dbReference>
<dbReference type="OrthoDB" id="9779041at2"/>
<dbReference type="AlphaFoldDB" id="A0A2A2GKV2"/>
<evidence type="ECO:0000256" key="2">
    <source>
        <dbReference type="ARBA" id="ARBA00007637"/>
    </source>
</evidence>
<name>A0A2A2GKV2_9RHOB</name>
<dbReference type="EMBL" id="NSJZ01000005">
    <property type="protein sequence ID" value="PAU97543.1"/>
    <property type="molecule type" value="Genomic_DNA"/>
</dbReference>
<dbReference type="CDD" id="cd08946">
    <property type="entry name" value="SDR_e"/>
    <property type="match status" value="1"/>
</dbReference>
<protein>
    <recommendedName>
        <fullName evidence="3">NAD-dependent epimerase/dehydratase domain-containing protein</fullName>
    </recommendedName>
</protein>
<dbReference type="PANTHER" id="PTHR43000">
    <property type="entry name" value="DTDP-D-GLUCOSE 4,6-DEHYDRATASE-RELATED"/>
    <property type="match status" value="1"/>
</dbReference>
<sequence length="319" mass="33688">MARVLITGGTGFIGSHLVRDCVARGEEVTVLARPGSDPWRLADVADRISLVRAHPLDAPAVAAVVARAGPRRVFHLAARTRTPARDDLSDLEDATAANVAPLRVLLDALRQLDDPPAIVRTGSLAELGETDRVLDPDAAERPRDGYGLSALMGTHVLRLARARLGLPAVTARLCLTYGGDQSPDFLVPGLIRKALSGLPARVLRPQAQRDLIHVRDCVAALRLVADHAAALPPIVTVATGRPLLAGHLADAVAALVARPDALLPPPPAVPATAAHVVSSRPSPEITALGWQPHVGLAEGLRETITWERARIMSPQECLA</sequence>
<evidence type="ECO:0000256" key="1">
    <source>
        <dbReference type="ARBA" id="ARBA00005125"/>
    </source>
</evidence>
<reference evidence="4 5" key="1">
    <citation type="submission" date="2017-09" db="EMBL/GenBank/DDBJ databases">
        <title>Paracoccus alkalisoli sp. nov., isolated from saline alkaline soil.</title>
        <authorList>
            <person name="Dong X."/>
            <person name="Zhang G."/>
        </authorList>
    </citation>
    <scope>NUCLEOTIDE SEQUENCE [LARGE SCALE GENOMIC DNA]</scope>
    <source>
        <strain evidence="4 5">WN007</strain>
    </source>
</reference>
<dbReference type="RefSeq" id="WP_095639947.1">
    <property type="nucleotide sequence ID" value="NZ_NSJZ01000005.1"/>
</dbReference>
<dbReference type="Proteomes" id="UP000218023">
    <property type="component" value="Unassembled WGS sequence"/>
</dbReference>
<evidence type="ECO:0000313" key="4">
    <source>
        <dbReference type="EMBL" id="PAU97543.1"/>
    </source>
</evidence>
<dbReference type="InterPro" id="IPR001509">
    <property type="entry name" value="Epimerase_deHydtase"/>
</dbReference>
<dbReference type="Gene3D" id="3.40.50.720">
    <property type="entry name" value="NAD(P)-binding Rossmann-like Domain"/>
    <property type="match status" value="1"/>
</dbReference>
<evidence type="ECO:0000313" key="5">
    <source>
        <dbReference type="Proteomes" id="UP000218023"/>
    </source>
</evidence>
<gene>
    <name evidence="4" type="ORF">CK240_08695</name>
</gene>
<feature type="domain" description="NAD-dependent epimerase/dehydratase" evidence="3">
    <location>
        <begin position="4"/>
        <end position="231"/>
    </location>
</feature>
<organism evidence="4 5">
    <name type="scientific">Paracoccus salipaludis</name>
    <dbReference type="NCBI Taxonomy" id="2032623"/>
    <lineage>
        <taxon>Bacteria</taxon>
        <taxon>Pseudomonadati</taxon>
        <taxon>Pseudomonadota</taxon>
        <taxon>Alphaproteobacteria</taxon>
        <taxon>Rhodobacterales</taxon>
        <taxon>Paracoccaceae</taxon>
        <taxon>Paracoccus</taxon>
    </lineage>
</organism>
<comment type="caution">
    <text evidence="4">The sequence shown here is derived from an EMBL/GenBank/DDBJ whole genome shotgun (WGS) entry which is preliminary data.</text>
</comment>
<accession>A0A2A2GKV2</accession>